<accession>A0A9W9FNN1</accession>
<dbReference type="AlphaFoldDB" id="A0A9W9FNN1"/>
<evidence type="ECO:0000256" key="1">
    <source>
        <dbReference type="SAM" id="SignalP"/>
    </source>
</evidence>
<dbReference type="InterPro" id="IPR039743">
    <property type="entry name" value="6GAL/EXGAL"/>
</dbReference>
<dbReference type="InterPro" id="IPR017853">
    <property type="entry name" value="GH"/>
</dbReference>
<reference evidence="2" key="1">
    <citation type="submission" date="2022-11" db="EMBL/GenBank/DDBJ databases">
        <authorList>
            <person name="Petersen C."/>
        </authorList>
    </citation>
    <scope>NUCLEOTIDE SEQUENCE</scope>
    <source>
        <strain evidence="2">IBT 30761</strain>
    </source>
</reference>
<evidence type="ECO:0000313" key="2">
    <source>
        <dbReference type="EMBL" id="KAJ5103525.1"/>
    </source>
</evidence>
<dbReference type="RefSeq" id="XP_056476905.1">
    <property type="nucleotide sequence ID" value="XM_056616548.1"/>
</dbReference>
<feature type="signal peptide" evidence="1">
    <location>
        <begin position="1"/>
        <end position="28"/>
    </location>
</feature>
<dbReference type="PANTHER" id="PTHR42767">
    <property type="entry name" value="ENDO-BETA-1,6-GALACTANASE"/>
    <property type="match status" value="1"/>
</dbReference>
<dbReference type="EMBL" id="JAPQKI010000004">
    <property type="protein sequence ID" value="KAJ5103525.1"/>
    <property type="molecule type" value="Genomic_DNA"/>
</dbReference>
<feature type="chain" id="PRO_5040994666" evidence="1">
    <location>
        <begin position="29"/>
        <end position="470"/>
    </location>
</feature>
<dbReference type="Proteomes" id="UP001149074">
    <property type="component" value="Unassembled WGS sequence"/>
</dbReference>
<sequence>MPGMVSRILVPVTILGAVALPNARAAQATNITTDLYADSWEGWGVSLAWWAKAFGDRDDLADVVFTRNSTYWEPGNQTLPGLGLNIVRYNAGACSWNTINGSVTMSASPNIPATKQIEGYWLDGLSTDPRSSSWNWTVDASQRAMMLKAQDRGANIFELFSNSPMWWQLNNHNPSGADDGGSNLPSQLGVTFDSIEPFNEPSSNWWKASGTQEGCYIGASAQKSIVPILYEQMKTRNLDKTIISASDENSYQLALSSWNTIGRSIQEANIGRMNTHGYSGSSGPRDDLQTLARGVGQKVWDSEYGDNDESGDTMTKNIILDLRILKPDAWVQWQILDGSGWGLISADISSGTLNGATHKYYELAHFTRHIRPGMQLLETNSTNVVAAIDQSSHTLVIVAANWDGQETFEFDLSAFSKIPGDGTKIRGWKTDRVGDSLYSSFGNIAVQNERISTSFENGTIQTLEIDGVYL</sequence>
<keyword evidence="1" id="KW-0732">Signal</keyword>
<dbReference type="GeneID" id="81355527"/>
<evidence type="ECO:0000313" key="3">
    <source>
        <dbReference type="Proteomes" id="UP001149074"/>
    </source>
</evidence>
<keyword evidence="3" id="KW-1185">Reference proteome</keyword>
<dbReference type="GO" id="GO:0004553">
    <property type="term" value="F:hydrolase activity, hydrolyzing O-glycosyl compounds"/>
    <property type="evidence" value="ECO:0007669"/>
    <property type="project" value="InterPro"/>
</dbReference>
<reference evidence="2" key="2">
    <citation type="journal article" date="2023" name="IMA Fungus">
        <title>Comparative genomic study of the Penicillium genus elucidates a diverse pangenome and 15 lateral gene transfer events.</title>
        <authorList>
            <person name="Petersen C."/>
            <person name="Sorensen T."/>
            <person name="Nielsen M.R."/>
            <person name="Sondergaard T.E."/>
            <person name="Sorensen J.L."/>
            <person name="Fitzpatrick D.A."/>
            <person name="Frisvad J.C."/>
            <person name="Nielsen K.L."/>
        </authorList>
    </citation>
    <scope>NUCLEOTIDE SEQUENCE</scope>
    <source>
        <strain evidence="2">IBT 30761</strain>
    </source>
</reference>
<dbReference type="PANTHER" id="PTHR42767:SF1">
    <property type="entry name" value="ENDO-BETA-1,6-GALACTANASE-LIKE DOMAIN-CONTAINING PROTEIN"/>
    <property type="match status" value="1"/>
</dbReference>
<name>A0A9W9FNN1_9EURO</name>
<dbReference type="OrthoDB" id="2012278at2759"/>
<comment type="caution">
    <text evidence="2">The sequence shown here is derived from an EMBL/GenBank/DDBJ whole genome shotgun (WGS) entry which is preliminary data.</text>
</comment>
<proteinExistence type="predicted"/>
<organism evidence="2 3">
    <name type="scientific">Penicillium argentinense</name>
    <dbReference type="NCBI Taxonomy" id="1131581"/>
    <lineage>
        <taxon>Eukaryota</taxon>
        <taxon>Fungi</taxon>
        <taxon>Dikarya</taxon>
        <taxon>Ascomycota</taxon>
        <taxon>Pezizomycotina</taxon>
        <taxon>Eurotiomycetes</taxon>
        <taxon>Eurotiomycetidae</taxon>
        <taxon>Eurotiales</taxon>
        <taxon>Aspergillaceae</taxon>
        <taxon>Penicillium</taxon>
    </lineage>
</organism>
<dbReference type="SUPFAM" id="SSF51445">
    <property type="entry name" value="(Trans)glycosidases"/>
    <property type="match status" value="1"/>
</dbReference>
<gene>
    <name evidence="2" type="ORF">N7532_004054</name>
</gene>
<dbReference type="Gene3D" id="3.20.20.80">
    <property type="entry name" value="Glycosidases"/>
    <property type="match status" value="2"/>
</dbReference>
<protein>
    <submittedName>
        <fullName evidence="2">Endo-beta-1-6-galactanase</fullName>
    </submittedName>
</protein>